<feature type="transmembrane region" description="Helical" evidence="1">
    <location>
        <begin position="21"/>
        <end position="40"/>
    </location>
</feature>
<evidence type="ECO:0000313" key="3">
    <source>
        <dbReference type="Proteomes" id="UP001141259"/>
    </source>
</evidence>
<gene>
    <name evidence="2" type="ORF">NZH93_20620</name>
</gene>
<accession>A0A9X2VPW7</accession>
<reference evidence="2" key="1">
    <citation type="submission" date="2022-08" db="EMBL/GenBank/DDBJ databases">
        <authorList>
            <person name="Tistechok S."/>
            <person name="Samborskyy M."/>
            <person name="Roman I."/>
        </authorList>
    </citation>
    <scope>NUCLEOTIDE SEQUENCE</scope>
    <source>
        <strain evidence="2">DSM 103496</strain>
    </source>
</reference>
<feature type="transmembrane region" description="Helical" evidence="1">
    <location>
        <begin position="229"/>
        <end position="248"/>
    </location>
</feature>
<keyword evidence="1" id="KW-0472">Membrane</keyword>
<keyword evidence="1" id="KW-1133">Transmembrane helix</keyword>
<organism evidence="2 3">
    <name type="scientific">Umezawaea endophytica</name>
    <dbReference type="NCBI Taxonomy" id="1654476"/>
    <lineage>
        <taxon>Bacteria</taxon>
        <taxon>Bacillati</taxon>
        <taxon>Actinomycetota</taxon>
        <taxon>Actinomycetes</taxon>
        <taxon>Pseudonocardiales</taxon>
        <taxon>Pseudonocardiaceae</taxon>
        <taxon>Umezawaea</taxon>
    </lineage>
</organism>
<feature type="transmembrane region" description="Helical" evidence="1">
    <location>
        <begin position="201"/>
        <end position="222"/>
    </location>
</feature>
<sequence length="375" mass="38846">MDLTASRASVAATTRTVPRGVTAASFVLGGTVLSLTGLTWDIQWHSDVGPDTFFTLPHLLLYSGSAFSGIASLVVVLLTTAAQRAGRPVDPTVGGRAVAVFGRTFAAPVGYLISGIGAASFLIYGLWDQWWHGLYGFDAVIASPPHIGLLLSITITMVGAVMVFAVVRSRTWGAAWALISLAVLLTFSTVTAIGLSQIDVGNLNTVTIGLSFLCVLIVVMGARLLDRPGGALGVAVAVAVLQGVYWWFSPWATRVYADSTGLPLRDYVVGVPGLPALMPMCLLLVAVVIEGLLVLGRRDGRSLKVFGLVAGAIGGLLVAALAPVQNNLLYGNGFPQVSGIVGTAVAGLVFGAAGGLLGVRFGGMLRHLAPVREGR</sequence>
<evidence type="ECO:0000313" key="2">
    <source>
        <dbReference type="EMBL" id="MCS7479273.1"/>
    </source>
</evidence>
<name>A0A9X2VPW7_9PSEU</name>
<feature type="transmembrane region" description="Helical" evidence="1">
    <location>
        <begin position="268"/>
        <end position="293"/>
    </location>
</feature>
<feature type="transmembrane region" description="Helical" evidence="1">
    <location>
        <begin position="305"/>
        <end position="325"/>
    </location>
</feature>
<dbReference type="EMBL" id="JANYMP010000009">
    <property type="protein sequence ID" value="MCS7479273.1"/>
    <property type="molecule type" value="Genomic_DNA"/>
</dbReference>
<dbReference type="AlphaFoldDB" id="A0A9X2VPW7"/>
<keyword evidence="3" id="KW-1185">Reference proteome</keyword>
<feature type="transmembrane region" description="Helical" evidence="1">
    <location>
        <begin position="337"/>
        <end position="359"/>
    </location>
</feature>
<evidence type="ECO:0000256" key="1">
    <source>
        <dbReference type="SAM" id="Phobius"/>
    </source>
</evidence>
<feature type="transmembrane region" description="Helical" evidence="1">
    <location>
        <begin position="174"/>
        <end position="195"/>
    </location>
</feature>
<proteinExistence type="predicted"/>
<protein>
    <submittedName>
        <fullName evidence="2">Uncharacterized protein</fullName>
    </submittedName>
</protein>
<feature type="transmembrane region" description="Helical" evidence="1">
    <location>
        <begin position="100"/>
        <end position="127"/>
    </location>
</feature>
<feature type="transmembrane region" description="Helical" evidence="1">
    <location>
        <begin position="60"/>
        <end position="79"/>
    </location>
</feature>
<dbReference type="Proteomes" id="UP001141259">
    <property type="component" value="Unassembled WGS sequence"/>
</dbReference>
<feature type="transmembrane region" description="Helical" evidence="1">
    <location>
        <begin position="147"/>
        <end position="167"/>
    </location>
</feature>
<comment type="caution">
    <text evidence="2">The sequence shown here is derived from an EMBL/GenBank/DDBJ whole genome shotgun (WGS) entry which is preliminary data.</text>
</comment>
<keyword evidence="1" id="KW-0812">Transmembrane</keyword>
<dbReference type="RefSeq" id="WP_259624776.1">
    <property type="nucleotide sequence ID" value="NZ_JANYMP010000009.1"/>
</dbReference>